<dbReference type="InterPro" id="IPR001932">
    <property type="entry name" value="PPM-type_phosphatase-like_dom"/>
</dbReference>
<name>A0A318JX67_9NEIS</name>
<reference evidence="5 6" key="1">
    <citation type="submission" date="2018-05" db="EMBL/GenBank/DDBJ databases">
        <title>Genomic Encyclopedia of Type Strains, Phase IV (KMG-IV): sequencing the most valuable type-strain genomes for metagenomic binning, comparative biology and taxonomic classification.</title>
        <authorList>
            <person name="Goeker M."/>
        </authorList>
    </citation>
    <scope>NUCLEOTIDE SEQUENCE [LARGE SCALE GENOMIC DNA]</scope>
    <source>
        <strain evidence="5 6">DSM 25134</strain>
    </source>
</reference>
<feature type="domain" description="CBS" evidence="4">
    <location>
        <begin position="19"/>
        <end position="76"/>
    </location>
</feature>
<keyword evidence="6" id="KW-1185">Reference proteome</keyword>
<sequence length="413" mass="45864">MPLDSTPHAARSQSMAGHLLQTPPTVSPNDNNYHVLELFTQDEGLSNIPVVEQQRAIGIINRNTFMSTLARPFHREIFGRKPCTAFMNASPLIVDYLTPITELSFMALEADKKVLSDGFIINLDNAYAGMGLGVSLMQALADQQAEKHRQMMESINYASVIQQSFLQSSRRDMAAALDDYFMVWAPRDIVGGDYYYFVKRPDGFFVAVIDCTGHGVPGAFMTLIMASTLKQVLTSHDLHNPAALLQAINQQVKQSLGQLTPEEAGLADHPELNSDDGMDGAFCWFDYASRTLTYASAKTPLFVLEPGADEVHTLDANKKGVGYVGTPLDYQWDNHAVQLPPGSRLYISTDGIIDQIGGPKRICFGKKRLKENILKHADKPMQQQQKQLIDAFLKWQGDNSRRDDVSLFGVHLL</sequence>
<protein>
    <submittedName>
        <fullName evidence="5">Serine phosphatase RsbU (Regulator of sigma subunit)</fullName>
    </submittedName>
</protein>
<keyword evidence="1" id="KW-0378">Hydrolase</keyword>
<dbReference type="SMART" id="SM00331">
    <property type="entry name" value="PP2C_SIG"/>
    <property type="match status" value="1"/>
</dbReference>
<dbReference type="Gene3D" id="3.60.40.10">
    <property type="entry name" value="PPM-type phosphatase domain"/>
    <property type="match status" value="1"/>
</dbReference>
<dbReference type="Pfam" id="PF00571">
    <property type="entry name" value="CBS"/>
    <property type="match status" value="1"/>
</dbReference>
<dbReference type="InterPro" id="IPR000644">
    <property type="entry name" value="CBS_dom"/>
</dbReference>
<evidence type="ECO:0000259" key="4">
    <source>
        <dbReference type="PROSITE" id="PS51371"/>
    </source>
</evidence>
<dbReference type="AlphaFoldDB" id="A0A318JX67"/>
<dbReference type="InterPro" id="IPR052016">
    <property type="entry name" value="Bact_Sigma-Reg"/>
</dbReference>
<organism evidence="5 6">
    <name type="scientific">Aquitalea magnusonii</name>
    <dbReference type="NCBI Taxonomy" id="332411"/>
    <lineage>
        <taxon>Bacteria</taxon>
        <taxon>Pseudomonadati</taxon>
        <taxon>Pseudomonadota</taxon>
        <taxon>Betaproteobacteria</taxon>
        <taxon>Neisseriales</taxon>
        <taxon>Chromobacteriaceae</taxon>
        <taxon>Aquitalea</taxon>
    </lineage>
</organism>
<evidence type="ECO:0000313" key="6">
    <source>
        <dbReference type="Proteomes" id="UP000248395"/>
    </source>
</evidence>
<dbReference type="Pfam" id="PF07228">
    <property type="entry name" value="SpoIIE"/>
    <property type="match status" value="1"/>
</dbReference>
<gene>
    <name evidence="5" type="ORF">DFR38_103121</name>
</gene>
<dbReference type="PROSITE" id="PS51371">
    <property type="entry name" value="CBS"/>
    <property type="match status" value="1"/>
</dbReference>
<dbReference type="GO" id="GO:0016791">
    <property type="term" value="F:phosphatase activity"/>
    <property type="evidence" value="ECO:0007669"/>
    <property type="project" value="TreeGrafter"/>
</dbReference>
<comment type="caution">
    <text evidence="5">The sequence shown here is derived from an EMBL/GenBank/DDBJ whole genome shotgun (WGS) entry which is preliminary data.</text>
</comment>
<dbReference type="EMBL" id="QJKC01000003">
    <property type="protein sequence ID" value="PXX49941.1"/>
    <property type="molecule type" value="Genomic_DNA"/>
</dbReference>
<dbReference type="SUPFAM" id="SSF54631">
    <property type="entry name" value="CBS-domain pair"/>
    <property type="match status" value="1"/>
</dbReference>
<feature type="region of interest" description="Disordered" evidence="3">
    <location>
        <begin position="1"/>
        <end position="26"/>
    </location>
</feature>
<proteinExistence type="predicted"/>
<evidence type="ECO:0000256" key="1">
    <source>
        <dbReference type="ARBA" id="ARBA00022801"/>
    </source>
</evidence>
<dbReference type="PANTHER" id="PTHR43156">
    <property type="entry name" value="STAGE II SPORULATION PROTEIN E-RELATED"/>
    <property type="match status" value="1"/>
</dbReference>
<evidence type="ECO:0000313" key="5">
    <source>
        <dbReference type="EMBL" id="PXX49941.1"/>
    </source>
</evidence>
<dbReference type="OrthoDB" id="5496380at2"/>
<dbReference type="SUPFAM" id="SSF81606">
    <property type="entry name" value="PP2C-like"/>
    <property type="match status" value="1"/>
</dbReference>
<evidence type="ECO:0000256" key="3">
    <source>
        <dbReference type="SAM" id="MobiDB-lite"/>
    </source>
</evidence>
<dbReference type="RefSeq" id="WP_059287138.1">
    <property type="nucleotide sequence ID" value="NZ_LNQU01000154.1"/>
</dbReference>
<accession>A0A318JX67</accession>
<dbReference type="PANTHER" id="PTHR43156:SF9">
    <property type="entry name" value="HAMP DOMAIN-CONTAINING PROTEIN"/>
    <property type="match status" value="1"/>
</dbReference>
<dbReference type="CDD" id="cd04598">
    <property type="entry name" value="CBS_pair_GGDEF_EAL"/>
    <property type="match status" value="1"/>
</dbReference>
<evidence type="ECO:0000256" key="2">
    <source>
        <dbReference type="PROSITE-ProRule" id="PRU00703"/>
    </source>
</evidence>
<keyword evidence="2" id="KW-0129">CBS domain</keyword>
<dbReference type="InterPro" id="IPR046342">
    <property type="entry name" value="CBS_dom_sf"/>
</dbReference>
<dbReference type="InterPro" id="IPR036457">
    <property type="entry name" value="PPM-type-like_dom_sf"/>
</dbReference>
<dbReference type="Proteomes" id="UP000248395">
    <property type="component" value="Unassembled WGS sequence"/>
</dbReference>